<keyword evidence="5" id="KW-0812">Transmembrane</keyword>
<gene>
    <name evidence="8" type="primary">potI_2</name>
    <name evidence="8" type="ORF">NCTC8258_04405</name>
</gene>
<dbReference type="PANTHER" id="PTHR43848:SF2">
    <property type="entry name" value="PUTRESCINE TRANSPORT SYSTEM PERMEASE PROTEIN POTI"/>
    <property type="match status" value="1"/>
</dbReference>
<evidence type="ECO:0000256" key="7">
    <source>
        <dbReference type="ARBA" id="ARBA00023136"/>
    </source>
</evidence>
<evidence type="ECO:0000256" key="6">
    <source>
        <dbReference type="ARBA" id="ARBA00022989"/>
    </source>
</evidence>
<keyword evidence="4" id="KW-1003">Cell membrane</keyword>
<comment type="similarity">
    <text evidence="2">Belongs to the binding-protein-dependent transport system permease family. CysTW subfamily.</text>
</comment>
<dbReference type="AlphaFoldDB" id="A0A379WD20"/>
<organism evidence="8 9">
    <name type="scientific">Salmonella enterica I</name>
    <dbReference type="NCBI Taxonomy" id="59201"/>
    <lineage>
        <taxon>Bacteria</taxon>
        <taxon>Pseudomonadati</taxon>
        <taxon>Pseudomonadota</taxon>
        <taxon>Gammaproteobacteria</taxon>
        <taxon>Enterobacterales</taxon>
        <taxon>Enterobacteriaceae</taxon>
        <taxon>Salmonella</taxon>
    </lineage>
</organism>
<reference evidence="8 9" key="1">
    <citation type="submission" date="2018-06" db="EMBL/GenBank/DDBJ databases">
        <authorList>
            <consortium name="Pathogen Informatics"/>
            <person name="Doyle S."/>
        </authorList>
    </citation>
    <scope>NUCLEOTIDE SEQUENCE [LARGE SCALE GENOMIC DNA]</scope>
    <source>
        <strain evidence="8 9">NCTC8258</strain>
    </source>
</reference>
<accession>A0A379WD20</accession>
<name>A0A379WD20_SALET</name>
<dbReference type="InterPro" id="IPR051789">
    <property type="entry name" value="Bact_Polyamine_Transport"/>
</dbReference>
<keyword evidence="3" id="KW-0813">Transport</keyword>
<keyword evidence="7" id="KW-0472">Membrane</keyword>
<keyword evidence="6" id="KW-1133">Transmembrane helix</keyword>
<evidence type="ECO:0000256" key="1">
    <source>
        <dbReference type="ARBA" id="ARBA00004651"/>
    </source>
</evidence>
<dbReference type="Proteomes" id="UP000255509">
    <property type="component" value="Unassembled WGS sequence"/>
</dbReference>
<dbReference type="GO" id="GO:0005886">
    <property type="term" value="C:plasma membrane"/>
    <property type="evidence" value="ECO:0007669"/>
    <property type="project" value="UniProtKB-SubCell"/>
</dbReference>
<evidence type="ECO:0000313" key="8">
    <source>
        <dbReference type="EMBL" id="SUH16641.1"/>
    </source>
</evidence>
<protein>
    <submittedName>
        <fullName evidence="8">Putrescine ABC transporter membrane protein</fullName>
    </submittedName>
</protein>
<dbReference type="Gene3D" id="1.10.3720.10">
    <property type="entry name" value="MetI-like"/>
    <property type="match status" value="1"/>
</dbReference>
<dbReference type="InterPro" id="IPR035906">
    <property type="entry name" value="MetI-like_sf"/>
</dbReference>
<proteinExistence type="inferred from homology"/>
<dbReference type="EMBL" id="UGXS01000004">
    <property type="protein sequence ID" value="SUH16641.1"/>
    <property type="molecule type" value="Genomic_DNA"/>
</dbReference>
<comment type="subcellular location">
    <subcellularLocation>
        <location evidence="1">Cell membrane</location>
        <topology evidence="1">Multi-pass membrane protein</topology>
    </subcellularLocation>
</comment>
<dbReference type="PANTHER" id="PTHR43848">
    <property type="entry name" value="PUTRESCINE TRANSPORT SYSTEM PERMEASE PROTEIN POTI"/>
    <property type="match status" value="1"/>
</dbReference>
<sequence>MLTIWLAHVTFCTAYVAVVIASRLRELDRSIEEAAMDLGAAPLKVFFRHYVTDDHASGDLGLAVGLYAFP</sequence>
<evidence type="ECO:0000256" key="2">
    <source>
        <dbReference type="ARBA" id="ARBA00007069"/>
    </source>
</evidence>
<evidence type="ECO:0000256" key="4">
    <source>
        <dbReference type="ARBA" id="ARBA00022475"/>
    </source>
</evidence>
<dbReference type="SUPFAM" id="SSF161098">
    <property type="entry name" value="MetI-like"/>
    <property type="match status" value="1"/>
</dbReference>
<evidence type="ECO:0000256" key="3">
    <source>
        <dbReference type="ARBA" id="ARBA00022448"/>
    </source>
</evidence>
<evidence type="ECO:0000313" key="9">
    <source>
        <dbReference type="Proteomes" id="UP000255509"/>
    </source>
</evidence>
<evidence type="ECO:0000256" key="5">
    <source>
        <dbReference type="ARBA" id="ARBA00022692"/>
    </source>
</evidence>